<keyword evidence="2" id="KW-0808">Transferase</keyword>
<dbReference type="InterPro" id="IPR029044">
    <property type="entry name" value="Nucleotide-diphossugar_trans"/>
</dbReference>
<dbReference type="EMBL" id="VCBC01000006">
    <property type="protein sequence ID" value="TLU65778.1"/>
    <property type="molecule type" value="Genomic_DNA"/>
</dbReference>
<evidence type="ECO:0000259" key="1">
    <source>
        <dbReference type="Pfam" id="PF00535"/>
    </source>
</evidence>
<evidence type="ECO:0000313" key="2">
    <source>
        <dbReference type="EMBL" id="TLU65778.1"/>
    </source>
</evidence>
<feature type="domain" description="Glycosyltransferase 2-like" evidence="1">
    <location>
        <begin position="4"/>
        <end position="119"/>
    </location>
</feature>
<accession>A0A5R9IV02</accession>
<dbReference type="AlphaFoldDB" id="A0A5R9IV02"/>
<dbReference type="GO" id="GO:0016740">
    <property type="term" value="F:transferase activity"/>
    <property type="evidence" value="ECO:0007669"/>
    <property type="project" value="UniProtKB-KW"/>
</dbReference>
<dbReference type="Proteomes" id="UP000307790">
    <property type="component" value="Unassembled WGS sequence"/>
</dbReference>
<proteinExistence type="predicted"/>
<dbReference type="Gene3D" id="3.90.550.10">
    <property type="entry name" value="Spore Coat Polysaccharide Biosynthesis Protein SpsA, Chain A"/>
    <property type="match status" value="1"/>
</dbReference>
<name>A0A5R9IV02_9GAMM</name>
<sequence>MVTIVISPRDRYSGVLECIRLVYKHTPMPFKLMVLDLGYPNGLRDQIEELLTPYDNARIMNLGLMTPMRAITKIRDRIDSEFTMLLDNDSQVTEGWLPPLLEVVKDDAVAVVNPLTLEKEGVDQGAMLRTHLYTNEIRSIDVSGVEYLIESKSFRRSLPEALPKEIRPSDMFELHGVLFRTSILQSLDIPDMVIREHIDIGLQLHRLGKLILSQPHSVVIFDNLGTRMELSDMRYFFHRWSKKRCWSSAREFERRWGLNFYSEDAMYLWVFRRRIFLICRWLYLPIPVANKITGAAARIYNWFNPINEPLKDPLEHSKRFLP</sequence>
<evidence type="ECO:0000313" key="3">
    <source>
        <dbReference type="Proteomes" id="UP000307790"/>
    </source>
</evidence>
<dbReference type="SUPFAM" id="SSF53448">
    <property type="entry name" value="Nucleotide-diphospho-sugar transferases"/>
    <property type="match status" value="1"/>
</dbReference>
<dbReference type="InterPro" id="IPR001173">
    <property type="entry name" value="Glyco_trans_2-like"/>
</dbReference>
<gene>
    <name evidence="2" type="ORF">FE810_07655</name>
</gene>
<protein>
    <submittedName>
        <fullName evidence="2">Glycosyltransferase family 2 protein</fullName>
    </submittedName>
</protein>
<organism evidence="2 3">
    <name type="scientific">Thalassotalea litorea</name>
    <dbReference type="NCBI Taxonomy" id="2020715"/>
    <lineage>
        <taxon>Bacteria</taxon>
        <taxon>Pseudomonadati</taxon>
        <taxon>Pseudomonadota</taxon>
        <taxon>Gammaproteobacteria</taxon>
        <taxon>Alteromonadales</taxon>
        <taxon>Colwelliaceae</taxon>
        <taxon>Thalassotalea</taxon>
    </lineage>
</organism>
<dbReference type="RefSeq" id="WP_138319439.1">
    <property type="nucleotide sequence ID" value="NZ_VCBC01000006.1"/>
</dbReference>
<keyword evidence="3" id="KW-1185">Reference proteome</keyword>
<dbReference type="OrthoDB" id="8936324at2"/>
<dbReference type="Pfam" id="PF00535">
    <property type="entry name" value="Glycos_transf_2"/>
    <property type="match status" value="1"/>
</dbReference>
<reference evidence="2 3" key="1">
    <citation type="submission" date="2019-05" db="EMBL/GenBank/DDBJ databases">
        <title>Genome sequences of Thalassotalea litorea 1K03283.</title>
        <authorList>
            <person name="Zhang D."/>
        </authorList>
    </citation>
    <scope>NUCLEOTIDE SEQUENCE [LARGE SCALE GENOMIC DNA]</scope>
    <source>
        <strain evidence="2 3">MCCC 1K03283</strain>
    </source>
</reference>
<comment type="caution">
    <text evidence="2">The sequence shown here is derived from an EMBL/GenBank/DDBJ whole genome shotgun (WGS) entry which is preliminary data.</text>
</comment>